<dbReference type="InterPro" id="IPR044855">
    <property type="entry name" value="CoA-Trfase_III_dom3_sf"/>
</dbReference>
<accession>A0A5P9NN73</accession>
<gene>
    <name evidence="3" type="ORF">EY643_17565</name>
</gene>
<proteinExistence type="predicted"/>
<dbReference type="Proteomes" id="UP000326287">
    <property type="component" value="Chromosome"/>
</dbReference>
<dbReference type="InterPro" id="IPR050483">
    <property type="entry name" value="CoA-transferase_III_domain"/>
</dbReference>
<evidence type="ECO:0000256" key="1">
    <source>
        <dbReference type="ARBA" id="ARBA00022679"/>
    </source>
</evidence>
<feature type="region of interest" description="Disordered" evidence="2">
    <location>
        <begin position="367"/>
        <end position="386"/>
    </location>
</feature>
<dbReference type="SUPFAM" id="SSF89796">
    <property type="entry name" value="CoA-transferase family III (CaiB/BaiF)"/>
    <property type="match status" value="1"/>
</dbReference>
<reference evidence="3 4" key="1">
    <citation type="submission" date="2019-02" db="EMBL/GenBank/DDBJ databases">
        <authorList>
            <person name="Li S.-H."/>
        </authorList>
    </citation>
    <scope>NUCLEOTIDE SEQUENCE [LARGE SCALE GENOMIC DNA]</scope>
    <source>
        <strain evidence="3 4">IMCC14385</strain>
    </source>
</reference>
<dbReference type="InterPro" id="IPR003673">
    <property type="entry name" value="CoA-Trfase_fam_III"/>
</dbReference>
<dbReference type="Pfam" id="PF02515">
    <property type="entry name" value="CoA_transf_3"/>
    <property type="match status" value="1"/>
</dbReference>
<evidence type="ECO:0000256" key="2">
    <source>
        <dbReference type="SAM" id="MobiDB-lite"/>
    </source>
</evidence>
<dbReference type="OrthoDB" id="9058532at2"/>
<dbReference type="EMBL" id="CP036422">
    <property type="protein sequence ID" value="QFU77323.1"/>
    <property type="molecule type" value="Genomic_DNA"/>
</dbReference>
<dbReference type="KEGG" id="halc:EY643_17565"/>
<dbReference type="Gene3D" id="3.40.50.10540">
    <property type="entry name" value="Crotonobetainyl-coa:carnitine coa-transferase, domain 1"/>
    <property type="match status" value="1"/>
</dbReference>
<dbReference type="GO" id="GO:0008410">
    <property type="term" value="F:CoA-transferase activity"/>
    <property type="evidence" value="ECO:0007669"/>
    <property type="project" value="TreeGrafter"/>
</dbReference>
<dbReference type="AlphaFoldDB" id="A0A5P9NN73"/>
<dbReference type="PANTHER" id="PTHR48207:SF3">
    <property type="entry name" value="SUCCINATE--HYDROXYMETHYLGLUTARATE COA-TRANSFERASE"/>
    <property type="match status" value="1"/>
</dbReference>
<protein>
    <submittedName>
        <fullName evidence="3">CoA transferase</fullName>
    </submittedName>
</protein>
<dbReference type="PANTHER" id="PTHR48207">
    <property type="entry name" value="SUCCINATE--HYDROXYMETHYLGLUTARATE COA-TRANSFERASE"/>
    <property type="match status" value="1"/>
</dbReference>
<evidence type="ECO:0000313" key="3">
    <source>
        <dbReference type="EMBL" id="QFU77323.1"/>
    </source>
</evidence>
<organism evidence="3 4">
    <name type="scientific">Halioglobus maricola</name>
    <dbReference type="NCBI Taxonomy" id="2601894"/>
    <lineage>
        <taxon>Bacteria</taxon>
        <taxon>Pseudomonadati</taxon>
        <taxon>Pseudomonadota</taxon>
        <taxon>Gammaproteobacteria</taxon>
        <taxon>Cellvibrionales</taxon>
        <taxon>Halieaceae</taxon>
        <taxon>Halioglobus</taxon>
    </lineage>
</organism>
<dbReference type="RefSeq" id="WP_153240468.1">
    <property type="nucleotide sequence ID" value="NZ_CP036422.1"/>
</dbReference>
<keyword evidence="1 3" id="KW-0808">Transferase</keyword>
<name>A0A5P9NN73_9GAMM</name>
<sequence length="386" mass="41105">MGALSHIRVLDLSRILAGPWASQMLGDLGADVIKVENPAGGDDTRRWGPPYMPDEQGKATEEAAYYLCANRNKRSICIDMKSSQGQVQLRELAAECDVVIENFKVGGAAQYGLDYQSLAAANPGLVYCSITGFGQTGPLASRPGYDFLVQAMGGLMSVTGERDGEPGAGPQKVGVALTDIMTGLYAVIGIQAALADRERSGLGQHVDLALLDVTAATLANQATNYLVGGMNPTRLGNAHPNIVPYQSFVASDGHLIVAVGNDSQFRRYVGVLGAPELADDPRFTSNSQRVANRDALVPVLQAKMLERGKDEWIAVLEQAGVPAGPINSVADVFAEPQIQARGMQVNVPHALNPDLQLAGNPIKLSRTPVEYRRAPPQLGEHTEELL</sequence>
<dbReference type="InterPro" id="IPR023606">
    <property type="entry name" value="CoA-Trfase_III_dom_1_sf"/>
</dbReference>
<dbReference type="Gene3D" id="3.30.1540.10">
    <property type="entry name" value="formyl-coa transferase, domain 3"/>
    <property type="match status" value="1"/>
</dbReference>
<evidence type="ECO:0000313" key="4">
    <source>
        <dbReference type="Proteomes" id="UP000326287"/>
    </source>
</evidence>
<keyword evidence="4" id="KW-1185">Reference proteome</keyword>